<dbReference type="HOGENOM" id="CLU_007884_7_1_5"/>
<dbReference type="PANTHER" id="PTHR22602:SF0">
    <property type="entry name" value="TRANSFERASE CAF17, MITOCHONDRIAL-RELATED"/>
    <property type="match status" value="1"/>
</dbReference>
<dbReference type="eggNOG" id="COG0354">
    <property type="taxonomic scope" value="Bacteria"/>
</dbReference>
<feature type="domain" description="CAF17 C-terminal" evidence="2">
    <location>
        <begin position="266"/>
        <end position="333"/>
    </location>
</feature>
<dbReference type="InterPro" id="IPR027266">
    <property type="entry name" value="TrmE/GcvT-like"/>
</dbReference>
<proteinExistence type="predicted"/>
<keyword evidence="3" id="KW-0808">Transferase</keyword>
<evidence type="ECO:0000313" key="3">
    <source>
        <dbReference type="EMBL" id="CCG06888.1"/>
    </source>
</evidence>
<sequence length="335" mass="35906">MAMRMDFPSSRARCLFLARADPLANRPAPSHLLKTGAICREGSMNDSEAVFCPMPERAVLRVAGAEARVFLQGLVSADVTRLTPGASLWGAFLTPQGRYLHDFFLVAAGEDVLLETEAARLPDLAQRLSRYRLRRAVTLDPLDWRVGVVVGCPSFAALDLQALPGLTRPLPAGGRAFVDPRLAAAGVRLLLAPGDAPPPGLGTGTAADWHAQRLSLGLPDGAADLEVEKALLLENGFEELGGVSFTKGCYLGQEMTARTHYRGLIRRRLVPVVVEGPLPAPGTLVQDEAGEEVGVVRSGQGEVALAFLRLEALERPLWAGVARVTPRVPAWMKSE</sequence>
<accession>H6SN12</accession>
<dbReference type="SUPFAM" id="SSF103025">
    <property type="entry name" value="Folate-binding domain"/>
    <property type="match status" value="1"/>
</dbReference>
<dbReference type="STRING" id="1150469.RSPPHO_00262"/>
<dbReference type="NCBIfam" id="TIGR03317">
    <property type="entry name" value="ygfZ_signature"/>
    <property type="match status" value="1"/>
</dbReference>
<dbReference type="InterPro" id="IPR057460">
    <property type="entry name" value="CAF17_C"/>
</dbReference>
<evidence type="ECO:0000313" key="4">
    <source>
        <dbReference type="Proteomes" id="UP000033220"/>
    </source>
</evidence>
<dbReference type="Pfam" id="PF25455">
    <property type="entry name" value="Beta-barrel_CAF17_C"/>
    <property type="match status" value="1"/>
</dbReference>
<keyword evidence="4" id="KW-1185">Reference proteome</keyword>
<name>H6SN12_PARPM</name>
<dbReference type="EMBL" id="HE663493">
    <property type="protein sequence ID" value="CCG06888.1"/>
    <property type="molecule type" value="Genomic_DNA"/>
</dbReference>
<dbReference type="InterPro" id="IPR017703">
    <property type="entry name" value="YgfZ/GCV_T_CS"/>
</dbReference>
<gene>
    <name evidence="3" type="ORF">RSPPHO_00262</name>
</gene>
<keyword evidence="1" id="KW-0809">Transit peptide</keyword>
<evidence type="ECO:0000256" key="1">
    <source>
        <dbReference type="ARBA" id="ARBA00022946"/>
    </source>
</evidence>
<dbReference type="GO" id="GO:0016226">
    <property type="term" value="P:iron-sulfur cluster assembly"/>
    <property type="evidence" value="ECO:0007669"/>
    <property type="project" value="TreeGrafter"/>
</dbReference>
<organism evidence="3 4">
    <name type="scientific">Pararhodospirillum photometricum DSM 122</name>
    <dbReference type="NCBI Taxonomy" id="1150469"/>
    <lineage>
        <taxon>Bacteria</taxon>
        <taxon>Pseudomonadati</taxon>
        <taxon>Pseudomonadota</taxon>
        <taxon>Alphaproteobacteria</taxon>
        <taxon>Rhodospirillales</taxon>
        <taxon>Rhodospirillaceae</taxon>
        <taxon>Pararhodospirillum</taxon>
    </lineage>
</organism>
<reference evidence="3 4" key="1">
    <citation type="submission" date="2012-02" db="EMBL/GenBank/DDBJ databases">
        <title>Shotgun genome sequence of Phaeospirillum photometricum DSM 122.</title>
        <authorList>
            <person name="Duquesne K."/>
            <person name="Sturgis J."/>
        </authorList>
    </citation>
    <scope>NUCLEOTIDE SEQUENCE [LARGE SCALE GENOMIC DNA]</scope>
    <source>
        <strain evidence="4">DSM122</strain>
    </source>
</reference>
<protein>
    <submittedName>
        <fullName evidence="3">Glycine cleavage T protein (Aminomethyl transferase)</fullName>
    </submittedName>
</protein>
<dbReference type="AlphaFoldDB" id="H6SN12"/>
<dbReference type="Gene3D" id="3.30.1360.120">
    <property type="entry name" value="Probable tRNA modification gtpase trme, domain 1"/>
    <property type="match status" value="1"/>
</dbReference>
<dbReference type="Proteomes" id="UP000033220">
    <property type="component" value="Chromosome DSM 122"/>
</dbReference>
<dbReference type="KEGG" id="rpm:RSPPHO_00262"/>
<dbReference type="InterPro" id="IPR045179">
    <property type="entry name" value="YgfZ/GcvT"/>
</dbReference>
<dbReference type="GO" id="GO:0016740">
    <property type="term" value="F:transferase activity"/>
    <property type="evidence" value="ECO:0007669"/>
    <property type="project" value="UniProtKB-KW"/>
</dbReference>
<dbReference type="PANTHER" id="PTHR22602">
    <property type="entry name" value="TRANSFERASE CAF17, MITOCHONDRIAL-RELATED"/>
    <property type="match status" value="1"/>
</dbReference>
<evidence type="ECO:0000259" key="2">
    <source>
        <dbReference type="Pfam" id="PF25455"/>
    </source>
</evidence>
<dbReference type="PATRIC" id="fig|1150469.3.peg.319"/>